<comment type="similarity">
    <text evidence="1 11">Belongs to the PI3/PI4-kinase family.</text>
</comment>
<dbReference type="GO" id="GO:0038202">
    <property type="term" value="P:TORC1 signaling"/>
    <property type="evidence" value="ECO:0007669"/>
    <property type="project" value="TreeGrafter"/>
</dbReference>
<dbReference type="InterPro" id="IPR055443">
    <property type="entry name" value="HEAT_ECM29"/>
</dbReference>
<dbReference type="CDD" id="cd05169">
    <property type="entry name" value="PIKKc_TOR"/>
    <property type="match status" value="1"/>
</dbReference>
<feature type="region of interest" description="Disordered" evidence="12">
    <location>
        <begin position="2291"/>
        <end position="2310"/>
    </location>
</feature>
<dbReference type="InterPro" id="IPR003152">
    <property type="entry name" value="FATC_dom"/>
</dbReference>
<evidence type="ECO:0000259" key="14">
    <source>
        <dbReference type="PROSITE" id="PS51189"/>
    </source>
</evidence>
<keyword evidence="8" id="KW-0131">Cell cycle</keyword>
<dbReference type="Pfam" id="PF08771">
    <property type="entry name" value="FRB_dom"/>
    <property type="match status" value="1"/>
</dbReference>
<comment type="catalytic activity">
    <reaction evidence="9 11">
        <text>L-threonyl-[protein] + ATP = O-phospho-L-threonyl-[protein] + ADP + H(+)</text>
        <dbReference type="Rhea" id="RHEA:46608"/>
        <dbReference type="Rhea" id="RHEA-COMP:11060"/>
        <dbReference type="Rhea" id="RHEA-COMP:11605"/>
        <dbReference type="ChEBI" id="CHEBI:15378"/>
        <dbReference type="ChEBI" id="CHEBI:30013"/>
        <dbReference type="ChEBI" id="CHEBI:30616"/>
        <dbReference type="ChEBI" id="CHEBI:61977"/>
        <dbReference type="ChEBI" id="CHEBI:456216"/>
        <dbReference type="EC" id="2.7.11.1"/>
    </reaction>
</comment>
<dbReference type="GO" id="GO:0005886">
    <property type="term" value="C:plasma membrane"/>
    <property type="evidence" value="ECO:0007669"/>
    <property type="project" value="UniProtKB-ARBA"/>
</dbReference>
<dbReference type="GO" id="GO:0016242">
    <property type="term" value="P:negative regulation of macroautophagy"/>
    <property type="evidence" value="ECO:0007669"/>
    <property type="project" value="TreeGrafter"/>
</dbReference>
<dbReference type="SUPFAM" id="SSF47212">
    <property type="entry name" value="FKBP12-rapamycin-binding domain of FKBP-rapamycin-associated protein (FRAP)"/>
    <property type="match status" value="1"/>
</dbReference>
<dbReference type="SUPFAM" id="SSF48371">
    <property type="entry name" value="ARM repeat"/>
    <property type="match status" value="2"/>
</dbReference>
<dbReference type="PROSITE" id="PS51189">
    <property type="entry name" value="FAT"/>
    <property type="match status" value="1"/>
</dbReference>
<dbReference type="SMART" id="SM01345">
    <property type="entry name" value="Rapamycin_bind"/>
    <property type="match status" value="1"/>
</dbReference>
<feature type="domain" description="FATC" evidence="15">
    <location>
        <begin position="2353"/>
        <end position="2385"/>
    </location>
</feature>
<gene>
    <name evidence="16" type="ORF">FA15DRAFT_732048</name>
</gene>
<dbReference type="Proteomes" id="UP000307440">
    <property type="component" value="Unassembled WGS sequence"/>
</dbReference>
<dbReference type="FunFam" id="3.30.1010.10:FF:000006">
    <property type="entry name" value="Serine/threonine-protein kinase TOR"/>
    <property type="match status" value="1"/>
</dbReference>
<dbReference type="Pfam" id="PF00454">
    <property type="entry name" value="PI3_PI4_kinase"/>
    <property type="match status" value="1"/>
</dbReference>
<evidence type="ECO:0000256" key="5">
    <source>
        <dbReference type="ARBA" id="ARBA00022741"/>
    </source>
</evidence>
<dbReference type="InterPro" id="IPR016024">
    <property type="entry name" value="ARM-type_fold"/>
</dbReference>
<dbReference type="SMART" id="SM00146">
    <property type="entry name" value="PI3Kc"/>
    <property type="match status" value="1"/>
</dbReference>
<dbReference type="Pfam" id="PF24492">
    <property type="entry name" value="HEAT_ECM29"/>
    <property type="match status" value="1"/>
</dbReference>
<dbReference type="Pfam" id="PF02259">
    <property type="entry name" value="FAT"/>
    <property type="match status" value="1"/>
</dbReference>
<dbReference type="Gene3D" id="3.30.1010.10">
    <property type="entry name" value="Phosphatidylinositol 3-kinase Catalytic Subunit, Chain A, domain 4"/>
    <property type="match status" value="1"/>
</dbReference>
<dbReference type="OrthoDB" id="381190at2759"/>
<evidence type="ECO:0000259" key="15">
    <source>
        <dbReference type="PROSITE" id="PS51190"/>
    </source>
</evidence>
<evidence type="ECO:0000313" key="17">
    <source>
        <dbReference type="Proteomes" id="UP000307440"/>
    </source>
</evidence>
<dbReference type="InterPro" id="IPR057564">
    <property type="entry name" value="HEAT_ATR"/>
</dbReference>
<dbReference type="SMART" id="SM01343">
    <property type="entry name" value="FATC"/>
    <property type="match status" value="1"/>
</dbReference>
<dbReference type="FunFam" id="1.20.120.150:FF:000001">
    <property type="entry name" value="Serine/threonine-protein kinase TOR"/>
    <property type="match status" value="1"/>
</dbReference>
<evidence type="ECO:0000256" key="9">
    <source>
        <dbReference type="ARBA" id="ARBA00047899"/>
    </source>
</evidence>
<evidence type="ECO:0000256" key="11">
    <source>
        <dbReference type="RuleBase" id="RU364109"/>
    </source>
</evidence>
<dbReference type="Gene3D" id="1.10.1070.11">
    <property type="entry name" value="Phosphatidylinositol 3-/4-kinase, catalytic domain"/>
    <property type="match status" value="1"/>
</dbReference>
<evidence type="ECO:0000256" key="7">
    <source>
        <dbReference type="ARBA" id="ARBA00022840"/>
    </source>
</evidence>
<dbReference type="STRING" id="230819.A0A5C3LLZ1"/>
<evidence type="ECO:0000256" key="10">
    <source>
        <dbReference type="ARBA" id="ARBA00048679"/>
    </source>
</evidence>
<evidence type="ECO:0000256" key="1">
    <source>
        <dbReference type="ARBA" id="ARBA00011031"/>
    </source>
</evidence>
<dbReference type="PANTHER" id="PTHR11139:SF9">
    <property type="entry name" value="SERINE_THREONINE-PROTEIN KINASE MTOR"/>
    <property type="match status" value="1"/>
</dbReference>
<dbReference type="InterPro" id="IPR036738">
    <property type="entry name" value="FRB_sf"/>
</dbReference>
<dbReference type="Pfam" id="PF11865">
    <property type="entry name" value="mTOR_dom"/>
    <property type="match status" value="1"/>
</dbReference>
<name>A0A5C3LLZ1_COPMA</name>
<dbReference type="Pfam" id="PF23593">
    <property type="entry name" value="HEAT_ATR"/>
    <property type="match status" value="1"/>
</dbReference>
<dbReference type="InterPro" id="IPR036940">
    <property type="entry name" value="PI3/4_kinase_cat_sf"/>
</dbReference>
<dbReference type="InterPro" id="IPR009076">
    <property type="entry name" value="FRB_dom"/>
</dbReference>
<keyword evidence="7 11" id="KW-0067">ATP-binding</keyword>
<dbReference type="InterPro" id="IPR024585">
    <property type="entry name" value="mTOR_dom"/>
</dbReference>
<evidence type="ECO:0000256" key="2">
    <source>
        <dbReference type="ARBA" id="ARBA00022527"/>
    </source>
</evidence>
<dbReference type="GO" id="GO:0005737">
    <property type="term" value="C:cytoplasm"/>
    <property type="evidence" value="ECO:0007669"/>
    <property type="project" value="TreeGrafter"/>
</dbReference>
<dbReference type="Gene3D" id="1.20.120.150">
    <property type="entry name" value="FKBP12-rapamycin binding domain"/>
    <property type="match status" value="1"/>
</dbReference>
<dbReference type="InterPro" id="IPR003151">
    <property type="entry name" value="PIK-rel_kinase_FAT"/>
</dbReference>
<keyword evidence="4" id="KW-0677">Repeat</keyword>
<accession>A0A5C3LLZ1</accession>
<keyword evidence="2 11" id="KW-0723">Serine/threonine-protein kinase</keyword>
<dbReference type="InterPro" id="IPR050517">
    <property type="entry name" value="DDR_Repair_Kinase"/>
</dbReference>
<dbReference type="InterPro" id="IPR011009">
    <property type="entry name" value="Kinase-like_dom_sf"/>
</dbReference>
<dbReference type="EMBL" id="ML210148">
    <property type="protein sequence ID" value="TFK29711.1"/>
    <property type="molecule type" value="Genomic_DNA"/>
</dbReference>
<evidence type="ECO:0000256" key="6">
    <source>
        <dbReference type="ARBA" id="ARBA00022777"/>
    </source>
</evidence>
<dbReference type="FunFam" id="1.25.10.10:FF:000371">
    <property type="entry name" value="Serine/threonine-protein kinase TOR"/>
    <property type="match status" value="1"/>
</dbReference>
<keyword evidence="6 11" id="KW-0418">Kinase</keyword>
<dbReference type="PROSITE" id="PS00916">
    <property type="entry name" value="PI3_4_KINASE_2"/>
    <property type="match status" value="1"/>
</dbReference>
<dbReference type="InterPro" id="IPR011990">
    <property type="entry name" value="TPR-like_helical_dom_sf"/>
</dbReference>
<evidence type="ECO:0000256" key="12">
    <source>
        <dbReference type="SAM" id="MobiDB-lite"/>
    </source>
</evidence>
<dbReference type="PROSITE" id="PS50290">
    <property type="entry name" value="PI3_4_KINASE_3"/>
    <property type="match status" value="1"/>
</dbReference>
<evidence type="ECO:0000313" key="16">
    <source>
        <dbReference type="EMBL" id="TFK29711.1"/>
    </source>
</evidence>
<dbReference type="GO" id="GO:0031932">
    <property type="term" value="C:TORC2 complex"/>
    <property type="evidence" value="ECO:0007669"/>
    <property type="project" value="TreeGrafter"/>
</dbReference>
<dbReference type="InterPro" id="IPR014009">
    <property type="entry name" value="PIK_FAT"/>
</dbReference>
<dbReference type="InterPro" id="IPR000403">
    <property type="entry name" value="PI3/4_kinase_cat_dom"/>
</dbReference>
<keyword evidence="5 11" id="KW-0547">Nucleotide-binding</keyword>
<dbReference type="InterPro" id="IPR018936">
    <property type="entry name" value="PI3/4_kinase_CS"/>
</dbReference>
<dbReference type="SMART" id="SM01346">
    <property type="entry name" value="DUF3385"/>
    <property type="match status" value="1"/>
</dbReference>
<organism evidence="16 17">
    <name type="scientific">Coprinopsis marcescibilis</name>
    <name type="common">Agaric fungus</name>
    <name type="synonym">Psathyrella marcescibilis</name>
    <dbReference type="NCBI Taxonomy" id="230819"/>
    <lineage>
        <taxon>Eukaryota</taxon>
        <taxon>Fungi</taxon>
        <taxon>Dikarya</taxon>
        <taxon>Basidiomycota</taxon>
        <taxon>Agaricomycotina</taxon>
        <taxon>Agaricomycetes</taxon>
        <taxon>Agaricomycetidae</taxon>
        <taxon>Agaricales</taxon>
        <taxon>Agaricineae</taxon>
        <taxon>Psathyrellaceae</taxon>
        <taxon>Coprinopsis</taxon>
    </lineage>
</organism>
<dbReference type="Pfam" id="PF02260">
    <property type="entry name" value="FATC"/>
    <property type="match status" value="1"/>
</dbReference>
<dbReference type="GO" id="GO:0080090">
    <property type="term" value="P:regulation of primary metabolic process"/>
    <property type="evidence" value="ECO:0007669"/>
    <property type="project" value="UniProtKB-ARBA"/>
</dbReference>
<evidence type="ECO:0000256" key="8">
    <source>
        <dbReference type="ARBA" id="ARBA00023306"/>
    </source>
</evidence>
<dbReference type="InterPro" id="IPR011989">
    <property type="entry name" value="ARM-like"/>
</dbReference>
<dbReference type="PROSITE" id="PS00915">
    <property type="entry name" value="PI3_4_KINASE_1"/>
    <property type="match status" value="1"/>
</dbReference>
<sequence>MASAVQAQPGDQQLNTIFSGLKSRNAETRAQAADELKRYVQVSVAEMTSDAAAKLWDDNINKRLFELTHSQSTVEAFGGLLAIERLLEVDQEETIESKRNLFRFYNYVKHLLPNHDVNLMMAASKTLGKIAEIGGAAFGERFMDYEVPAAIDLMQPDKQEPPRYAGVLILKELARNSPTYFHSHIGIVFDNILLPLRDQRLIVREGAAELLANCLGIVSSRERQARNPCLYKILQDAQAGLKSTQPEVIHGSLLAYRELLLNANMFMQENFLDTADIILRYKTHRDPLVRKMVITMIPTLAAYDTQTFTEHFLHKAMAHLLTQLEKPNERSIAFIAIGHTAVAVGSDMKPFLDPIMDNVKQCLQSRGRKNAPSEEPIFQCIGYLGAAVGPNLTKLLHDQLDLMLACGLSGPLTQALAAIAKHIPPLLKTIQDRLLQLLASILSGQPYRTLGAPPALNRSEHSGSSTQLSVTQITTETNPEIITLALRTLGTFDFSGHVLNEFVRSCALPYLEDDNPQVRCAAAETCCSLFIKDPICYQASSHAIEVISDVLDKLLTVGIADPDPGIRNVVLRNLHERFDKHLAQAENVRSLFIALNDEDMANREAAVELIGRLAKHNPAYVMPSLRKALIQLLTELEYSTVMRNREDCTRLLTLLVGATQRLIKPYAIPMLRVLLPKANDNNPSVAANVLMCLGELACVAGEDAVSNVPELMQIILQKLADPQTVKRDAALHTLGQVCSSTGYVISPLVDHPQLLPLLGRIMRTEAQVHIRREVVKVLGILGALDPYRRKSRPEEEVVSSAVTAVAAVNQVPTAQHTTSSSSDDYFQTVVITSLLAILKDQALSSHHHTVIEAIMSIFKTQGLKCVTFLPQIIPAFAAVTRTSTARLQEFHLQQLAILVSIIKQHIRNYTLDIFTLITELWDNVTLQLPIVALIEALGKALDAEFKPFLPTILPLVLKVFDGDLSDKRINVQIKIFDAFLTFGANIEEYLHLVIPIIVKSYERPEGPTSLRKRAIQTIEGLSRRVNFSDHASRIIHPMVRVIEYNNNELRMTVMDTLCSLVTQLGSDFAIFVPTINKAMLRNRLVHARYEGLISKLLNGERLPQEQGVLEQLLNESAKAPEFSAPAEAAKMTVNQQHLKQAWDVSQVTSKQDWLDWMHRLSVEFMKESPSHALRACMSLVDIHPPLAKVLFNAAFLSCWTELYDQYQEDLVRSIEYAITSTTSPPEMIHRLLNLAEFMEHEEKSLPIEHRTLGEYAMKYMAYAKALHYKELEYFAESSPSVIESLISINTRLQQHDAAWGTLLHAREQYDVTKHEEWYERLGRWQDALAAYDRKAELDPDAPDVQIGRVKCYHALGEWDLLSTQVQENWANATHEERREMAPMAAAAAWSLNDWDSMDDYIGTMKIDSPDRAFYRAILSVHQNQFPKALTHIAKARELIDPELNSFTGESYGRSYNVMVRAQMLSELEEIIAYKQYADQPERQTTMRKTWMKRLQGCQPDVEVWQRILQVRTLVSSPEEDPVMWIKFANLCRKNDRMPLAEKTINSLLTPDRRLLEHHTNHTKAPPNVVYAQLKYMWATGAKEETLNHMRLFTTSLAKDIQQETNEHGHRPNVSKSKLAELSKLLARCYFKQGEWQMEIKEDWNARNIDDILHSYYFATHYDPAWYKAWHTWALANFEVIGHMDTGAESRAGDLPGDKLASHVVQAVDGSSSIPIRLNMSSTAFIGFFRSISLRNQEAFQDTLRLLTLWFKYGHHDDVSNAMGTGFSAVEVDTWLEVIPQVIARIQTPHANIRRNINSLLTDVGKHHPQALIYPLTVASKSSSLARRGAALQIMERMKEHSPTIVNQARALLVSKELIRVAILWHEMWHEGLEEASRLYFNDKNPDGMILALEPLHKMLEKGPTTARETSFSQVFGRELAEAREACRRYQIYGEVTELDKAWDIYYGVFKKVEKQLPQLTTLDLQYVSPSLLKARNLDLSVPGTYQSGRPIIRIASFATKLTVIASKQRPRRLSLKGSDGRDYQYLLKGHEDLRQDERVMQLFSLVNTLLSVDTNSFKRRLHIQRYPVIPLAPNAGLLGWVQDSDTLHVLIRDYRESRKVLLNIEYRLMLQMAPDYENLTLLQKVEVFEYALENTTGQDLYRVLWLKSANSEHWLERRATYTRSLAVNSIVGHILGLGDRHPSNVLLERNTGKVVHIDFGDCFEVAMHREKFPEKVPFRLTRMLTHAMEVSGIEGSFRNTCEITMRVLRDNKESLMAVLEAFVYDPLINWRLMQAEVEIRRTDGMVDLDRVSELSRGPPQPQGPPRKLKADENDIFNEHEDGPGAQEVRNEKALFVYNRVQNKLTGRDFNPNVVLSVRDQVDKLIEQATSLENLCQCFSGWCAFW</sequence>
<dbReference type="Gene3D" id="1.25.10.10">
    <property type="entry name" value="Leucine-rich Repeat Variant"/>
    <property type="match status" value="3"/>
</dbReference>
<reference evidence="16 17" key="1">
    <citation type="journal article" date="2019" name="Nat. Ecol. Evol.">
        <title>Megaphylogeny resolves global patterns of mushroom evolution.</title>
        <authorList>
            <person name="Varga T."/>
            <person name="Krizsan K."/>
            <person name="Foldi C."/>
            <person name="Dima B."/>
            <person name="Sanchez-Garcia M."/>
            <person name="Sanchez-Ramirez S."/>
            <person name="Szollosi G.J."/>
            <person name="Szarkandi J.G."/>
            <person name="Papp V."/>
            <person name="Albert L."/>
            <person name="Andreopoulos W."/>
            <person name="Angelini C."/>
            <person name="Antonin V."/>
            <person name="Barry K.W."/>
            <person name="Bougher N.L."/>
            <person name="Buchanan P."/>
            <person name="Buyck B."/>
            <person name="Bense V."/>
            <person name="Catcheside P."/>
            <person name="Chovatia M."/>
            <person name="Cooper J."/>
            <person name="Damon W."/>
            <person name="Desjardin D."/>
            <person name="Finy P."/>
            <person name="Geml J."/>
            <person name="Haridas S."/>
            <person name="Hughes K."/>
            <person name="Justo A."/>
            <person name="Karasinski D."/>
            <person name="Kautmanova I."/>
            <person name="Kiss B."/>
            <person name="Kocsube S."/>
            <person name="Kotiranta H."/>
            <person name="LaButti K.M."/>
            <person name="Lechner B.E."/>
            <person name="Liimatainen K."/>
            <person name="Lipzen A."/>
            <person name="Lukacs Z."/>
            <person name="Mihaltcheva S."/>
            <person name="Morgado L.N."/>
            <person name="Niskanen T."/>
            <person name="Noordeloos M.E."/>
            <person name="Ohm R.A."/>
            <person name="Ortiz-Santana B."/>
            <person name="Ovrebo C."/>
            <person name="Racz N."/>
            <person name="Riley R."/>
            <person name="Savchenko A."/>
            <person name="Shiryaev A."/>
            <person name="Soop K."/>
            <person name="Spirin V."/>
            <person name="Szebenyi C."/>
            <person name="Tomsovsky M."/>
            <person name="Tulloss R.E."/>
            <person name="Uehling J."/>
            <person name="Grigoriev I.V."/>
            <person name="Vagvolgyi C."/>
            <person name="Papp T."/>
            <person name="Martin F.M."/>
            <person name="Miettinen O."/>
            <person name="Hibbett D.S."/>
            <person name="Nagy L.G."/>
        </authorList>
    </citation>
    <scope>NUCLEOTIDE SEQUENCE [LARGE SCALE GENOMIC DNA]</scope>
    <source>
        <strain evidence="16 17">CBS 121175</strain>
    </source>
</reference>
<dbReference type="SUPFAM" id="SSF48452">
    <property type="entry name" value="TPR-like"/>
    <property type="match status" value="1"/>
</dbReference>
<feature type="domain" description="PI3K/PI4K catalytic" evidence="13">
    <location>
        <begin position="1997"/>
        <end position="2311"/>
    </location>
</feature>
<dbReference type="FunFam" id="1.10.1070.11:FF:000029">
    <property type="entry name" value="Serine/threonine-protein kinase TOR"/>
    <property type="match status" value="1"/>
</dbReference>
<feature type="domain" description="FAT" evidence="14">
    <location>
        <begin position="1251"/>
        <end position="1821"/>
    </location>
</feature>
<dbReference type="GO" id="GO:0004674">
    <property type="term" value="F:protein serine/threonine kinase activity"/>
    <property type="evidence" value="ECO:0007669"/>
    <property type="project" value="UniProtKB-KW"/>
</dbReference>
<dbReference type="Gene3D" id="1.25.40.10">
    <property type="entry name" value="Tetratricopeptide repeat domain"/>
    <property type="match status" value="1"/>
</dbReference>
<dbReference type="GO" id="GO:0005634">
    <property type="term" value="C:nucleus"/>
    <property type="evidence" value="ECO:0007669"/>
    <property type="project" value="TreeGrafter"/>
</dbReference>
<dbReference type="PANTHER" id="PTHR11139">
    <property type="entry name" value="ATAXIA TELANGIECTASIA MUTATED ATM -RELATED"/>
    <property type="match status" value="1"/>
</dbReference>
<comment type="catalytic activity">
    <reaction evidence="10">
        <text>L-seryl-[protein] + ATP = O-phospho-L-seryl-[protein] + ADP + H(+)</text>
        <dbReference type="Rhea" id="RHEA:17989"/>
        <dbReference type="Rhea" id="RHEA-COMP:9863"/>
        <dbReference type="Rhea" id="RHEA-COMP:11604"/>
        <dbReference type="ChEBI" id="CHEBI:15378"/>
        <dbReference type="ChEBI" id="CHEBI:29999"/>
        <dbReference type="ChEBI" id="CHEBI:30616"/>
        <dbReference type="ChEBI" id="CHEBI:83421"/>
        <dbReference type="ChEBI" id="CHEBI:456216"/>
        <dbReference type="EC" id="2.7.11.1"/>
    </reaction>
</comment>
<protein>
    <recommendedName>
        <fullName evidence="11">Serine/threonine-protein kinase TOR</fullName>
        <ecNumber evidence="11">2.7.11.1</ecNumber>
    </recommendedName>
</protein>
<evidence type="ECO:0000256" key="4">
    <source>
        <dbReference type="ARBA" id="ARBA00022737"/>
    </source>
</evidence>
<proteinExistence type="inferred from homology"/>
<dbReference type="InterPro" id="IPR026683">
    <property type="entry name" value="TOR_cat"/>
</dbReference>
<evidence type="ECO:0000256" key="3">
    <source>
        <dbReference type="ARBA" id="ARBA00022679"/>
    </source>
</evidence>
<dbReference type="EC" id="2.7.11.1" evidence="11"/>
<dbReference type="GO" id="GO:0005524">
    <property type="term" value="F:ATP binding"/>
    <property type="evidence" value="ECO:0007669"/>
    <property type="project" value="UniProtKB-KW"/>
</dbReference>
<dbReference type="GO" id="GO:0031931">
    <property type="term" value="C:TORC1 complex"/>
    <property type="evidence" value="ECO:0007669"/>
    <property type="project" value="TreeGrafter"/>
</dbReference>
<keyword evidence="3 11" id="KW-0808">Transferase</keyword>
<evidence type="ECO:0000259" key="13">
    <source>
        <dbReference type="PROSITE" id="PS50290"/>
    </source>
</evidence>
<dbReference type="PROSITE" id="PS51190">
    <property type="entry name" value="FATC"/>
    <property type="match status" value="1"/>
</dbReference>
<dbReference type="SUPFAM" id="SSF56112">
    <property type="entry name" value="Protein kinase-like (PK-like)"/>
    <property type="match status" value="1"/>
</dbReference>
<dbReference type="GO" id="GO:0044877">
    <property type="term" value="F:protein-containing complex binding"/>
    <property type="evidence" value="ECO:0007669"/>
    <property type="project" value="InterPro"/>
</dbReference>
<keyword evidence="17" id="KW-1185">Reference proteome</keyword>
<dbReference type="GO" id="GO:0106310">
    <property type="term" value="F:protein serine kinase activity"/>
    <property type="evidence" value="ECO:0007669"/>
    <property type="project" value="RHEA"/>
</dbReference>